<comment type="caution">
    <text evidence="1">The sequence shown here is derived from an EMBL/GenBank/DDBJ whole genome shotgun (WGS) entry which is preliminary data.</text>
</comment>
<name>A0AAP2DVI9_9BACT</name>
<sequence>MKPRIVILLLCLTACGGTLTEEQRRKLHEGMEEQKIVQMTDAEIMTTAHERGREVFAALEKVHFNPAKADSIGERYKARIHWTVPGTASNQEIEQQLIEAYISGMVTGSLQDNVQRLYTDAKQGGYDSILYSKPVVSPMPDGVEKLDGVWNIYLSKKQVVLTAPRH</sequence>
<dbReference type="EMBL" id="JAHESE010000001">
    <property type="protein sequence ID" value="MBT1707028.1"/>
    <property type="molecule type" value="Genomic_DNA"/>
</dbReference>
<dbReference type="AlphaFoldDB" id="A0AAP2DVI9"/>
<evidence type="ECO:0000313" key="2">
    <source>
        <dbReference type="Proteomes" id="UP001319080"/>
    </source>
</evidence>
<keyword evidence="2" id="KW-1185">Reference proteome</keyword>
<protein>
    <submittedName>
        <fullName evidence="1">Transposase</fullName>
    </submittedName>
</protein>
<gene>
    <name evidence="1" type="ORF">KK062_02280</name>
</gene>
<dbReference type="Proteomes" id="UP001319080">
    <property type="component" value="Unassembled WGS sequence"/>
</dbReference>
<proteinExistence type="predicted"/>
<dbReference type="RefSeq" id="WP_254082605.1">
    <property type="nucleotide sequence ID" value="NZ_JAHESE010000001.1"/>
</dbReference>
<evidence type="ECO:0000313" key="1">
    <source>
        <dbReference type="EMBL" id="MBT1707028.1"/>
    </source>
</evidence>
<reference evidence="1 2" key="1">
    <citation type="submission" date="2021-05" db="EMBL/GenBank/DDBJ databases">
        <title>A Polyphasic approach of four new species of the genus Ohtaekwangia: Ohtaekwangia histidinii sp. nov., Ohtaekwangia cretensis sp. nov., Ohtaekwangia indiensis sp. nov., Ohtaekwangia reichenbachii sp. nov. from diverse environment.</title>
        <authorList>
            <person name="Octaviana S."/>
        </authorList>
    </citation>
    <scope>NUCLEOTIDE SEQUENCE [LARGE SCALE GENOMIC DNA]</scope>
    <source>
        <strain evidence="1 2">PWU5</strain>
    </source>
</reference>
<organism evidence="1 2">
    <name type="scientific">Dawidia cretensis</name>
    <dbReference type="NCBI Taxonomy" id="2782350"/>
    <lineage>
        <taxon>Bacteria</taxon>
        <taxon>Pseudomonadati</taxon>
        <taxon>Bacteroidota</taxon>
        <taxon>Cytophagia</taxon>
        <taxon>Cytophagales</taxon>
        <taxon>Chryseotaleaceae</taxon>
        <taxon>Dawidia</taxon>
    </lineage>
</organism>
<accession>A0AAP2DVI9</accession>